<dbReference type="Pfam" id="PF24883">
    <property type="entry name" value="NPHP3_N"/>
    <property type="match status" value="1"/>
</dbReference>
<feature type="domain" description="Nephrocystin 3-like N-terminal" evidence="2">
    <location>
        <begin position="266"/>
        <end position="438"/>
    </location>
</feature>
<reference evidence="3" key="1">
    <citation type="journal article" date="2023" name="Mol. Phylogenet. Evol.">
        <title>Genome-scale phylogeny and comparative genomics of the fungal order Sordariales.</title>
        <authorList>
            <person name="Hensen N."/>
            <person name="Bonometti L."/>
            <person name="Westerberg I."/>
            <person name="Brannstrom I.O."/>
            <person name="Guillou S."/>
            <person name="Cros-Aarteil S."/>
            <person name="Calhoun S."/>
            <person name="Haridas S."/>
            <person name="Kuo A."/>
            <person name="Mondo S."/>
            <person name="Pangilinan J."/>
            <person name="Riley R."/>
            <person name="LaButti K."/>
            <person name="Andreopoulos B."/>
            <person name="Lipzen A."/>
            <person name="Chen C."/>
            <person name="Yan M."/>
            <person name="Daum C."/>
            <person name="Ng V."/>
            <person name="Clum A."/>
            <person name="Steindorff A."/>
            <person name="Ohm R.A."/>
            <person name="Martin F."/>
            <person name="Silar P."/>
            <person name="Natvig D.O."/>
            <person name="Lalanne C."/>
            <person name="Gautier V."/>
            <person name="Ament-Velasquez S.L."/>
            <person name="Kruys A."/>
            <person name="Hutchinson M.I."/>
            <person name="Powell A.J."/>
            <person name="Barry K."/>
            <person name="Miller A.N."/>
            <person name="Grigoriev I.V."/>
            <person name="Debuchy R."/>
            <person name="Gladieux P."/>
            <person name="Hiltunen Thoren M."/>
            <person name="Johannesson H."/>
        </authorList>
    </citation>
    <scope>NUCLEOTIDE SEQUENCE</scope>
    <source>
        <strain evidence="3">PSN309</strain>
    </source>
</reference>
<accession>A0AAN6WIA2</accession>
<comment type="caution">
    <text evidence="3">The sequence shown here is derived from an EMBL/GenBank/DDBJ whole genome shotgun (WGS) entry which is preliminary data.</text>
</comment>
<dbReference type="InterPro" id="IPR027417">
    <property type="entry name" value="P-loop_NTPase"/>
</dbReference>
<evidence type="ECO:0000256" key="1">
    <source>
        <dbReference type="ARBA" id="ARBA00022737"/>
    </source>
</evidence>
<dbReference type="PANTHER" id="PTHR10039:SF5">
    <property type="entry name" value="NACHT DOMAIN-CONTAINING PROTEIN"/>
    <property type="match status" value="1"/>
</dbReference>
<dbReference type="AlphaFoldDB" id="A0AAN6WIA2"/>
<evidence type="ECO:0000313" key="3">
    <source>
        <dbReference type="EMBL" id="KAK4182279.1"/>
    </source>
</evidence>
<proteinExistence type="predicted"/>
<keyword evidence="4" id="KW-1185">Reference proteome</keyword>
<dbReference type="EMBL" id="MU864692">
    <property type="protein sequence ID" value="KAK4182279.1"/>
    <property type="molecule type" value="Genomic_DNA"/>
</dbReference>
<gene>
    <name evidence="3" type="ORF">QBC35DRAFT_510262</name>
</gene>
<reference evidence="3" key="2">
    <citation type="submission" date="2023-05" db="EMBL/GenBank/DDBJ databases">
        <authorList>
            <consortium name="Lawrence Berkeley National Laboratory"/>
            <person name="Steindorff A."/>
            <person name="Hensen N."/>
            <person name="Bonometti L."/>
            <person name="Westerberg I."/>
            <person name="Brannstrom I.O."/>
            <person name="Guillou S."/>
            <person name="Cros-Aarteil S."/>
            <person name="Calhoun S."/>
            <person name="Haridas S."/>
            <person name="Kuo A."/>
            <person name="Mondo S."/>
            <person name="Pangilinan J."/>
            <person name="Riley R."/>
            <person name="Labutti K."/>
            <person name="Andreopoulos B."/>
            <person name="Lipzen A."/>
            <person name="Chen C."/>
            <person name="Yanf M."/>
            <person name="Daum C."/>
            <person name="Ng V."/>
            <person name="Clum A."/>
            <person name="Ohm R."/>
            <person name="Martin F."/>
            <person name="Silar P."/>
            <person name="Natvig D."/>
            <person name="Lalanne C."/>
            <person name="Gautier V."/>
            <person name="Ament-Velasquez S.L."/>
            <person name="Kruys A."/>
            <person name="Hutchinson M.I."/>
            <person name="Powell A.J."/>
            <person name="Barry K."/>
            <person name="Miller A.N."/>
            <person name="Grigoriev I.V."/>
            <person name="Debuchy R."/>
            <person name="Gladieux P."/>
            <person name="Thoren M.H."/>
            <person name="Johannesson H."/>
        </authorList>
    </citation>
    <scope>NUCLEOTIDE SEQUENCE</scope>
    <source>
        <strain evidence="3">PSN309</strain>
    </source>
</reference>
<dbReference type="SUPFAM" id="SSF52540">
    <property type="entry name" value="P-loop containing nucleoside triphosphate hydrolases"/>
    <property type="match status" value="1"/>
</dbReference>
<keyword evidence="1" id="KW-0677">Repeat</keyword>
<dbReference type="Proteomes" id="UP001302126">
    <property type="component" value="Unassembled WGS sequence"/>
</dbReference>
<dbReference type="InterPro" id="IPR056884">
    <property type="entry name" value="NPHP3-like_N"/>
</dbReference>
<organism evidence="3 4">
    <name type="scientific">Podospora australis</name>
    <dbReference type="NCBI Taxonomy" id="1536484"/>
    <lineage>
        <taxon>Eukaryota</taxon>
        <taxon>Fungi</taxon>
        <taxon>Dikarya</taxon>
        <taxon>Ascomycota</taxon>
        <taxon>Pezizomycotina</taxon>
        <taxon>Sordariomycetes</taxon>
        <taxon>Sordariomycetidae</taxon>
        <taxon>Sordariales</taxon>
        <taxon>Podosporaceae</taxon>
        <taxon>Podospora</taxon>
    </lineage>
</organism>
<evidence type="ECO:0000259" key="2">
    <source>
        <dbReference type="Pfam" id="PF24883"/>
    </source>
</evidence>
<evidence type="ECO:0000313" key="4">
    <source>
        <dbReference type="Proteomes" id="UP001302126"/>
    </source>
</evidence>
<name>A0AAN6WIA2_9PEZI</name>
<dbReference type="Gene3D" id="3.40.50.300">
    <property type="entry name" value="P-loop containing nucleotide triphosphate hydrolases"/>
    <property type="match status" value="1"/>
</dbReference>
<protein>
    <recommendedName>
        <fullName evidence="2">Nephrocystin 3-like N-terminal domain-containing protein</fullName>
    </recommendedName>
</protein>
<dbReference type="PANTHER" id="PTHR10039">
    <property type="entry name" value="AMELOGENIN"/>
    <property type="match status" value="1"/>
</dbReference>
<sequence>MDPASVIAIVSDVIGIVDVGVRLFSEIRETFQSASGLTVRHEELLGFSERLLAAGNNLRDKIIAGDRESEKPLLDLAQRCSAEGTKLRKAIEDLQTPSKPTTSRTESGIKRAAESVASAARSRWNDSDIRGTMENLTKLQSEMMFRMIMCIWEESRQDSQRHNEIKGQLDVIARSLQEQPSQKRNNTIAHTVWELDWNALASNPSIKSQSESLPTIVRILDKLAFQEMRTREEAIPKNHEKTFEWIWEDRQKDADDSDDKEMSKLEWPGFPRWLSQGEEPLYRIKGKPGSGKSTFMKYIFQHPYLQTLRSIDDCDLLVVKAGFFFFNPGNGKQKSLEGLLRSLLFQCLSIRTDLVPVVFRRRWALYNIVPNQDMDLSLQELKEAFSLLCSQNGKTIRLLFFIDGLDEFEGAESSPEDLLGLINGTIKQCNVKFCVASREWKVFDDAFPLVTPLTMQKLTFRDIQRFVQQEFDNSYPFQELKLAFPKAADKLIKDILDKADGVFLWVNIVVRTLKTYMTTGVSMQDLEETVHRLPKDINDLYTSIWKSIPKERRQKGSKLFQLYRVQMSGTTLETFWLAYEGFAVRKHLKLDQNLRQNLPAIMKRVIDACTRGILEVVDSRVGLVHRSAEDWMRNEQNWREICSESPPKFDAMLEFLDSYLIVAPTGGSPSFLAPDPGRLALFLVMTNAFRRVHNAVFLDSQIGVNKSSKSDVSGEENFVQTIDNLNGLGYRLLEAGSGSGKLCRQTSVLSSLDFTGSGWPNLVLGENMTHIEFSFVGIAASAGFSEYVKVKVNADRGLLILKRGRVSLLENAIFPDLGTVWDSDCSDADYLPALRKTTKQRLEVIRFLLEEYGDTKVKTAYGGSMYNAVSEAKKGKMPGKLDTPEWYDQVLKLLRGHGYTATDEEVRKGLMYYIPQEKGEMVHVCSCPPRSAAPDRGMKGKALSRLSLRQMLGASTGLFKRQK</sequence>